<reference evidence="2" key="1">
    <citation type="submission" date="2021-03" db="EMBL/GenBank/DDBJ databases">
        <title>Draft genome sequence of rust myrtle Austropuccinia psidii MF-1, a brazilian biotype.</title>
        <authorList>
            <person name="Quecine M.C."/>
            <person name="Pachon D.M.R."/>
            <person name="Bonatelli M.L."/>
            <person name="Correr F.H."/>
            <person name="Franceschini L.M."/>
            <person name="Leite T.F."/>
            <person name="Margarido G.R.A."/>
            <person name="Almeida C.A."/>
            <person name="Ferrarezi J.A."/>
            <person name="Labate C.A."/>
        </authorList>
    </citation>
    <scope>NUCLEOTIDE SEQUENCE</scope>
    <source>
        <strain evidence="2">MF-1</strain>
    </source>
</reference>
<feature type="compositionally biased region" description="Polar residues" evidence="1">
    <location>
        <begin position="181"/>
        <end position="202"/>
    </location>
</feature>
<keyword evidence="3" id="KW-1185">Reference proteome</keyword>
<proteinExistence type="predicted"/>
<dbReference type="Proteomes" id="UP000765509">
    <property type="component" value="Unassembled WGS sequence"/>
</dbReference>
<evidence type="ECO:0000256" key="1">
    <source>
        <dbReference type="SAM" id="MobiDB-lite"/>
    </source>
</evidence>
<dbReference type="EMBL" id="AVOT02051235">
    <property type="protein sequence ID" value="MBW0546252.1"/>
    <property type="molecule type" value="Genomic_DNA"/>
</dbReference>
<feature type="region of interest" description="Disordered" evidence="1">
    <location>
        <begin position="177"/>
        <end position="211"/>
    </location>
</feature>
<comment type="caution">
    <text evidence="2">The sequence shown here is derived from an EMBL/GenBank/DDBJ whole genome shotgun (WGS) entry which is preliminary data.</text>
</comment>
<protein>
    <submittedName>
        <fullName evidence="2">Uncharacterized protein</fullName>
    </submittedName>
</protein>
<gene>
    <name evidence="2" type="ORF">O181_085967</name>
</gene>
<evidence type="ECO:0000313" key="3">
    <source>
        <dbReference type="Proteomes" id="UP000765509"/>
    </source>
</evidence>
<accession>A0A9Q3IM40</accession>
<name>A0A9Q3IM40_9BASI</name>
<evidence type="ECO:0000313" key="2">
    <source>
        <dbReference type="EMBL" id="MBW0546252.1"/>
    </source>
</evidence>
<organism evidence="2 3">
    <name type="scientific">Austropuccinia psidii MF-1</name>
    <dbReference type="NCBI Taxonomy" id="1389203"/>
    <lineage>
        <taxon>Eukaryota</taxon>
        <taxon>Fungi</taxon>
        <taxon>Dikarya</taxon>
        <taxon>Basidiomycota</taxon>
        <taxon>Pucciniomycotina</taxon>
        <taxon>Pucciniomycetes</taxon>
        <taxon>Pucciniales</taxon>
        <taxon>Sphaerophragmiaceae</taxon>
        <taxon>Austropuccinia</taxon>
    </lineage>
</organism>
<dbReference type="AlphaFoldDB" id="A0A9Q3IM40"/>
<sequence length="211" mass="22908">MCESSACIFSATSCKLTELTEYLPSALPPSVLCGSCVLSLLASPSMASSGHFNPYQTYDGYKEIEVLDPACTECLAKEVPISRTNTEGLVKRIRRISYSPRDPDSEGSDELDVEEVEVVSHLVGHQSSSSSSQPLANRFQIHVIPITPRTFRPTLATVPTSLPPSSSHARPALTQAVRPSPIQQPRNSPIISSHQLQPTASSSRRRDGFFP</sequence>